<comment type="caution">
    <text evidence="1">The sequence shown here is derived from an EMBL/GenBank/DDBJ whole genome shotgun (WGS) entry which is preliminary data.</text>
</comment>
<organism evidence="1 2">
    <name type="scientific">Diphasiastrum complanatum</name>
    <name type="common">Issler's clubmoss</name>
    <name type="synonym">Lycopodium complanatum</name>
    <dbReference type="NCBI Taxonomy" id="34168"/>
    <lineage>
        <taxon>Eukaryota</taxon>
        <taxon>Viridiplantae</taxon>
        <taxon>Streptophyta</taxon>
        <taxon>Embryophyta</taxon>
        <taxon>Tracheophyta</taxon>
        <taxon>Lycopodiopsida</taxon>
        <taxon>Lycopodiales</taxon>
        <taxon>Lycopodiaceae</taxon>
        <taxon>Lycopodioideae</taxon>
        <taxon>Diphasiastrum</taxon>
    </lineage>
</organism>
<proteinExistence type="predicted"/>
<evidence type="ECO:0000313" key="2">
    <source>
        <dbReference type="Proteomes" id="UP001162992"/>
    </source>
</evidence>
<dbReference type="EMBL" id="CM055097">
    <property type="protein sequence ID" value="KAJ7552689.1"/>
    <property type="molecule type" value="Genomic_DNA"/>
</dbReference>
<name>A0ACC2DEC6_DIPCM</name>
<protein>
    <submittedName>
        <fullName evidence="1">Uncharacterized protein</fullName>
    </submittedName>
</protein>
<evidence type="ECO:0000313" key="1">
    <source>
        <dbReference type="EMBL" id="KAJ7552689.1"/>
    </source>
</evidence>
<sequence>MSSRSCAIELAHRKRIATSIKHASIEAAGTTCYKDSCCKYKLVYVKNRRDFSGHIPLEKIMNHLGSYATQSAEFPGWLEYKYYRHGKWNVVVEFRAKLPYPNFENSPQDVFENFANSVNSREKETIFSVQEVSPKEADAIEKPAAFFSDKCNRIMQQLADEIVKGKGPTELFIPRCRVTWQLRQTLTRNPNASDR</sequence>
<gene>
    <name evidence="1" type="ORF">O6H91_06G064900</name>
</gene>
<keyword evidence="2" id="KW-1185">Reference proteome</keyword>
<accession>A0ACC2DEC6</accession>
<reference evidence="2" key="1">
    <citation type="journal article" date="2024" name="Proc. Natl. Acad. Sci. U.S.A.">
        <title>Extraordinary preservation of gene collinearity over three hundred million years revealed in homosporous lycophytes.</title>
        <authorList>
            <person name="Li C."/>
            <person name="Wickell D."/>
            <person name="Kuo L.Y."/>
            <person name="Chen X."/>
            <person name="Nie B."/>
            <person name="Liao X."/>
            <person name="Peng D."/>
            <person name="Ji J."/>
            <person name="Jenkins J."/>
            <person name="Williams M."/>
            <person name="Shu S."/>
            <person name="Plott C."/>
            <person name="Barry K."/>
            <person name="Rajasekar S."/>
            <person name="Grimwood J."/>
            <person name="Han X."/>
            <person name="Sun S."/>
            <person name="Hou Z."/>
            <person name="He W."/>
            <person name="Dai G."/>
            <person name="Sun C."/>
            <person name="Schmutz J."/>
            <person name="Leebens-Mack J.H."/>
            <person name="Li F.W."/>
            <person name="Wang L."/>
        </authorList>
    </citation>
    <scope>NUCLEOTIDE SEQUENCE [LARGE SCALE GENOMIC DNA]</scope>
    <source>
        <strain evidence="2">cv. PW_Plant_1</strain>
    </source>
</reference>
<dbReference type="Proteomes" id="UP001162992">
    <property type="component" value="Chromosome 6"/>
</dbReference>